<evidence type="ECO:0000313" key="6">
    <source>
        <dbReference type="Proteomes" id="UP000261540"/>
    </source>
</evidence>
<dbReference type="Proteomes" id="UP000261540">
    <property type="component" value="Unplaced"/>
</dbReference>
<evidence type="ECO:0000313" key="5">
    <source>
        <dbReference type="Ensembl" id="ENSPKIP00000029790.1"/>
    </source>
</evidence>
<dbReference type="GO" id="GO:0003779">
    <property type="term" value="F:actin binding"/>
    <property type="evidence" value="ECO:0007669"/>
    <property type="project" value="UniProtKB-KW"/>
</dbReference>
<keyword evidence="4" id="KW-0009">Actin-binding</keyword>
<dbReference type="Ensembl" id="ENSPKIT00000010591.1">
    <property type="protein sequence ID" value="ENSPKIP00000029790.1"/>
    <property type="gene ID" value="ENSPKIG00000010896.1"/>
</dbReference>
<dbReference type="GeneTree" id="ENSGT01030000234588"/>
<dbReference type="SUPFAM" id="SSF90250">
    <property type="entry name" value="Troponin coil-coiled subunits"/>
    <property type="match status" value="1"/>
</dbReference>
<proteinExistence type="inferred from homology"/>
<evidence type="ECO:0000256" key="4">
    <source>
        <dbReference type="ARBA" id="ARBA00023203"/>
    </source>
</evidence>
<keyword evidence="3" id="KW-0514">Muscle protein</keyword>
<dbReference type="GO" id="GO:0005861">
    <property type="term" value="C:troponin complex"/>
    <property type="evidence" value="ECO:0007669"/>
    <property type="project" value="InterPro"/>
</dbReference>
<reference evidence="5" key="1">
    <citation type="submission" date="2025-05" db="UniProtKB">
        <authorList>
            <consortium name="Ensembl"/>
        </authorList>
    </citation>
    <scope>IDENTIFICATION</scope>
</reference>
<dbReference type="GO" id="GO:0003009">
    <property type="term" value="P:skeletal muscle contraction"/>
    <property type="evidence" value="ECO:0007669"/>
    <property type="project" value="TreeGrafter"/>
</dbReference>
<dbReference type="AlphaFoldDB" id="A0A3B3SHN1"/>
<comment type="function">
    <text evidence="1">Troponin I is the inhibitory subunit of troponin, the thin filament regulatory complex which confers calcium-sensitivity to striated muscle actomyosin ATPase activity.</text>
</comment>
<dbReference type="Ensembl" id="ENSPKIT00000010612.1">
    <property type="protein sequence ID" value="ENSPKIP00000029811.1"/>
    <property type="gene ID" value="ENSPKIG00000010896.1"/>
</dbReference>
<dbReference type="InterPro" id="IPR050875">
    <property type="entry name" value="Troponin_I"/>
</dbReference>
<dbReference type="Gene3D" id="1.20.5.350">
    <property type="match status" value="1"/>
</dbReference>
<dbReference type="PANTHER" id="PTHR13738:SF33">
    <property type="entry name" value="TROPONIN I, SLOW SKELETAL MUSCLE"/>
    <property type="match status" value="1"/>
</dbReference>
<comment type="similarity">
    <text evidence="2">Belongs to the troponin I family.</text>
</comment>
<evidence type="ECO:0000256" key="3">
    <source>
        <dbReference type="ARBA" id="ARBA00023179"/>
    </source>
</evidence>
<evidence type="ECO:0008006" key="7">
    <source>
        <dbReference type="Google" id="ProtNLM"/>
    </source>
</evidence>
<evidence type="ECO:0000256" key="2">
    <source>
        <dbReference type="ARBA" id="ARBA00009930"/>
    </source>
</evidence>
<name>A0A3B3SHN1_9TELE</name>
<dbReference type="PANTHER" id="PTHR13738">
    <property type="entry name" value="TROPONIN I"/>
    <property type="match status" value="1"/>
</dbReference>
<dbReference type="InterPro" id="IPR001978">
    <property type="entry name" value="Troponin"/>
</dbReference>
<dbReference type="GO" id="GO:0060048">
    <property type="term" value="P:cardiac muscle contraction"/>
    <property type="evidence" value="ECO:0007669"/>
    <property type="project" value="TreeGrafter"/>
</dbReference>
<organism evidence="5 6">
    <name type="scientific">Paramormyrops kingsleyae</name>
    <dbReference type="NCBI Taxonomy" id="1676925"/>
    <lineage>
        <taxon>Eukaryota</taxon>
        <taxon>Metazoa</taxon>
        <taxon>Chordata</taxon>
        <taxon>Craniata</taxon>
        <taxon>Vertebrata</taxon>
        <taxon>Euteleostomi</taxon>
        <taxon>Actinopterygii</taxon>
        <taxon>Neopterygii</taxon>
        <taxon>Teleostei</taxon>
        <taxon>Osteoglossocephala</taxon>
        <taxon>Osteoglossomorpha</taxon>
        <taxon>Osteoglossiformes</taxon>
        <taxon>Mormyridae</taxon>
        <taxon>Paramormyrops</taxon>
    </lineage>
</organism>
<dbReference type="Pfam" id="PF00992">
    <property type="entry name" value="Troponin"/>
    <property type="match status" value="1"/>
</dbReference>
<keyword evidence="6" id="KW-1185">Reference proteome</keyword>
<accession>A0A3B3SHN1</accession>
<protein>
    <recommendedName>
        <fullName evidence="7">Troponin I4a</fullName>
    </recommendedName>
</protein>
<dbReference type="FunFam" id="1.20.5.350:FF:000008">
    <property type="entry name" value="Troponin I4b, tandem duplicate 2"/>
    <property type="match status" value="1"/>
</dbReference>
<dbReference type="InterPro" id="IPR038077">
    <property type="entry name" value="Troponin_sf"/>
</dbReference>
<dbReference type="Gene3D" id="6.10.250.180">
    <property type="match status" value="1"/>
</dbReference>
<dbReference type="STRING" id="1676925.ENSPKIP00000029790"/>
<sequence>MNGESPQRYNYEPVCVCVCVCVYLHVGMHASLCMCVHMPGKGPGQRLGSVQDRTHRDARMLCDECWTGGGDRRVGWDYFSEPFTRGLAVIALSLKIIKSSFLCSLPALLTLPCCFHLEGPRTAADMSEGQKKTKYSATRRLLLKTKMLKKASAMLVAEEEKRKLEREQTLNERVPALRLSGLSVPDLQNLCKELHQKIDVVDEARYDIESKVAKNENEIQYLSQKIFELKGKMKRPNLKRVKKSADDMLGALADNKLMKADFKANLKTVKKEEEKKEEVTDWRKNVEAMSGMEGRKKLFNAQ</sequence>
<evidence type="ECO:0000256" key="1">
    <source>
        <dbReference type="ARBA" id="ARBA00001988"/>
    </source>
</evidence>